<keyword evidence="4" id="KW-1185">Reference proteome</keyword>
<feature type="region of interest" description="Disordered" evidence="1">
    <location>
        <begin position="1"/>
        <end position="21"/>
    </location>
</feature>
<dbReference type="InterPro" id="IPR025558">
    <property type="entry name" value="DUF4283"/>
</dbReference>
<accession>A0A834TM16</accession>
<organism evidence="3 4">
    <name type="scientific">Senna tora</name>
    <dbReference type="NCBI Taxonomy" id="362788"/>
    <lineage>
        <taxon>Eukaryota</taxon>
        <taxon>Viridiplantae</taxon>
        <taxon>Streptophyta</taxon>
        <taxon>Embryophyta</taxon>
        <taxon>Tracheophyta</taxon>
        <taxon>Spermatophyta</taxon>
        <taxon>Magnoliopsida</taxon>
        <taxon>eudicotyledons</taxon>
        <taxon>Gunneridae</taxon>
        <taxon>Pentapetalae</taxon>
        <taxon>rosids</taxon>
        <taxon>fabids</taxon>
        <taxon>Fabales</taxon>
        <taxon>Fabaceae</taxon>
        <taxon>Caesalpinioideae</taxon>
        <taxon>Cassia clade</taxon>
        <taxon>Senna</taxon>
    </lineage>
</organism>
<dbReference type="Pfam" id="PF14111">
    <property type="entry name" value="DUF4283"/>
    <property type="match status" value="1"/>
</dbReference>
<comment type="caution">
    <text evidence="3">The sequence shown here is derived from an EMBL/GenBank/DDBJ whole genome shotgun (WGS) entry which is preliminary data.</text>
</comment>
<evidence type="ECO:0000259" key="2">
    <source>
        <dbReference type="Pfam" id="PF14111"/>
    </source>
</evidence>
<feature type="domain" description="DUF4283" evidence="2">
    <location>
        <begin position="39"/>
        <end position="106"/>
    </location>
</feature>
<evidence type="ECO:0000313" key="4">
    <source>
        <dbReference type="Proteomes" id="UP000634136"/>
    </source>
</evidence>
<name>A0A834TM16_9FABA</name>
<protein>
    <recommendedName>
        <fullName evidence="2">DUF4283 domain-containing protein</fullName>
    </recommendedName>
</protein>
<sequence>MEEMQETLAFQNIPQPEPRPTSAPVVSLEPEFVQLNRSFWEKCLIGLLIDSMKFKVSRMQSIIDHLCYLHGPTRVVGRVKRYYVIHFEVHEDRQQILNEGPWAMQGEKIGSLMGEVGEIDWAPTFPRNIRFAEDCDRSREHVDMSLDAQRQWVQDHYGNAYGTMINQAYFVPKARIFRPHRADPVDFYFEPWVPMDTHGNMDPPTQVEIDDTEE</sequence>
<dbReference type="EMBL" id="JAAIUW010000007">
    <property type="protein sequence ID" value="KAF7823907.1"/>
    <property type="molecule type" value="Genomic_DNA"/>
</dbReference>
<dbReference type="Proteomes" id="UP000634136">
    <property type="component" value="Unassembled WGS sequence"/>
</dbReference>
<gene>
    <name evidence="3" type="ORF">G2W53_022051</name>
</gene>
<dbReference type="OrthoDB" id="1106899at2759"/>
<evidence type="ECO:0000313" key="3">
    <source>
        <dbReference type="EMBL" id="KAF7823907.1"/>
    </source>
</evidence>
<proteinExistence type="predicted"/>
<reference evidence="3" key="1">
    <citation type="submission" date="2020-09" db="EMBL/GenBank/DDBJ databases">
        <title>Genome-Enabled Discovery of Anthraquinone Biosynthesis in Senna tora.</title>
        <authorList>
            <person name="Kang S.-H."/>
            <person name="Pandey R.P."/>
            <person name="Lee C.-M."/>
            <person name="Sim J.-S."/>
            <person name="Jeong J.-T."/>
            <person name="Choi B.-S."/>
            <person name="Jung M."/>
            <person name="Ginzburg D."/>
            <person name="Zhao K."/>
            <person name="Won S.Y."/>
            <person name="Oh T.-J."/>
            <person name="Yu Y."/>
            <person name="Kim N.-H."/>
            <person name="Lee O.R."/>
            <person name="Lee T.-H."/>
            <person name="Bashyal P."/>
            <person name="Kim T.-S."/>
            <person name="Lee W.-H."/>
            <person name="Kawkins C."/>
            <person name="Kim C.-K."/>
            <person name="Kim J.S."/>
            <person name="Ahn B.O."/>
            <person name="Rhee S.Y."/>
            <person name="Sohng J.K."/>
        </authorList>
    </citation>
    <scope>NUCLEOTIDE SEQUENCE</scope>
    <source>
        <tissue evidence="3">Leaf</tissue>
    </source>
</reference>
<dbReference type="AlphaFoldDB" id="A0A834TM16"/>
<evidence type="ECO:0000256" key="1">
    <source>
        <dbReference type="SAM" id="MobiDB-lite"/>
    </source>
</evidence>